<dbReference type="AlphaFoldDB" id="A0A9N9H5I3"/>
<gene>
    <name evidence="1" type="ORF">PBRASI_LOCUS10233</name>
</gene>
<evidence type="ECO:0000313" key="2">
    <source>
        <dbReference type="Proteomes" id="UP000789739"/>
    </source>
</evidence>
<dbReference type="EMBL" id="CAJVPI010002847">
    <property type="protein sequence ID" value="CAG8650301.1"/>
    <property type="molecule type" value="Genomic_DNA"/>
</dbReference>
<accession>A0A9N9H5I3</accession>
<evidence type="ECO:0000313" key="1">
    <source>
        <dbReference type="EMBL" id="CAG8650301.1"/>
    </source>
</evidence>
<organism evidence="1 2">
    <name type="scientific">Paraglomus brasilianum</name>
    <dbReference type="NCBI Taxonomy" id="144538"/>
    <lineage>
        <taxon>Eukaryota</taxon>
        <taxon>Fungi</taxon>
        <taxon>Fungi incertae sedis</taxon>
        <taxon>Mucoromycota</taxon>
        <taxon>Glomeromycotina</taxon>
        <taxon>Glomeromycetes</taxon>
        <taxon>Paraglomerales</taxon>
        <taxon>Paraglomeraceae</taxon>
        <taxon>Paraglomus</taxon>
    </lineage>
</organism>
<dbReference type="OrthoDB" id="2402233at2759"/>
<dbReference type="InterPro" id="IPR009057">
    <property type="entry name" value="Homeodomain-like_sf"/>
</dbReference>
<proteinExistence type="predicted"/>
<keyword evidence="2" id="KW-1185">Reference proteome</keyword>
<dbReference type="Proteomes" id="UP000789739">
    <property type="component" value="Unassembled WGS sequence"/>
</dbReference>
<comment type="caution">
    <text evidence="1">The sequence shown here is derived from an EMBL/GenBank/DDBJ whole genome shotgun (WGS) entry which is preliminary data.</text>
</comment>
<feature type="non-terminal residue" evidence="1">
    <location>
        <position position="124"/>
    </location>
</feature>
<reference evidence="1" key="1">
    <citation type="submission" date="2021-06" db="EMBL/GenBank/DDBJ databases">
        <authorList>
            <person name="Kallberg Y."/>
            <person name="Tangrot J."/>
            <person name="Rosling A."/>
        </authorList>
    </citation>
    <scope>NUCLEOTIDE SEQUENCE</scope>
    <source>
        <strain evidence="1">BR232B</strain>
    </source>
</reference>
<protein>
    <submittedName>
        <fullName evidence="1">8027_t:CDS:1</fullName>
    </submittedName>
</protein>
<dbReference type="SUPFAM" id="SSF46689">
    <property type="entry name" value="Homeodomain-like"/>
    <property type="match status" value="1"/>
</dbReference>
<feature type="non-terminal residue" evidence="1">
    <location>
        <position position="1"/>
    </location>
</feature>
<sequence>SRYGVGESTITDILKKQHHYLLLSPNNYTASLCREKPSKYPAVEQALALWIDQVVDGNCSLSGHIVIQKAVTFAQRLGAMNTQIHSATNDSPYHVFAQRPRSNWSLLSELESMGIIDEEDILDN</sequence>
<dbReference type="Gene3D" id="1.10.10.60">
    <property type="entry name" value="Homeodomain-like"/>
    <property type="match status" value="1"/>
</dbReference>
<name>A0A9N9H5I3_9GLOM</name>